<proteinExistence type="inferred from homology"/>
<feature type="domain" description="LysM" evidence="7">
    <location>
        <begin position="131"/>
        <end position="177"/>
    </location>
</feature>
<dbReference type="InterPro" id="IPR036779">
    <property type="entry name" value="LysM_dom_sf"/>
</dbReference>
<dbReference type="InterPro" id="IPR018392">
    <property type="entry name" value="LysM"/>
</dbReference>
<reference evidence="8 9" key="1">
    <citation type="submission" date="2015-06" db="EMBL/GenBank/DDBJ databases">
        <title>Survival trade-offs in plant roots during colonization by closely related pathogenic and mutualistic fungi.</title>
        <authorList>
            <person name="Hacquard S."/>
            <person name="Kracher B."/>
            <person name="Hiruma K."/>
            <person name="Weinman A."/>
            <person name="Muench P."/>
            <person name="Garrido Oter R."/>
            <person name="Ver Loren van Themaat E."/>
            <person name="Dallerey J.-F."/>
            <person name="Damm U."/>
            <person name="Henrissat B."/>
            <person name="Lespinet O."/>
            <person name="Thon M."/>
            <person name="Kemen E."/>
            <person name="McHardy A.C."/>
            <person name="Schulze-Lefert P."/>
            <person name="O'Connell R.J."/>
        </authorList>
    </citation>
    <scope>NUCLEOTIDE SEQUENCE [LARGE SCALE GENOMIC DNA]</scope>
    <source>
        <strain evidence="8 9">0861</strain>
    </source>
</reference>
<accession>A0A161YFV5</accession>
<feature type="domain" description="LysM" evidence="7">
    <location>
        <begin position="305"/>
        <end position="351"/>
    </location>
</feature>
<gene>
    <name evidence="8" type="ORF">CT0861_08127</name>
</gene>
<feature type="domain" description="LysM" evidence="7">
    <location>
        <begin position="393"/>
        <end position="439"/>
    </location>
</feature>
<feature type="compositionally biased region" description="Low complexity" evidence="5">
    <location>
        <begin position="273"/>
        <end position="285"/>
    </location>
</feature>
<keyword evidence="3" id="KW-0843">Virulence</keyword>
<evidence type="ECO:0000313" key="9">
    <source>
        <dbReference type="Proteomes" id="UP000076552"/>
    </source>
</evidence>
<dbReference type="EMBL" id="LFIV01000071">
    <property type="protein sequence ID" value="KZL71497.1"/>
    <property type="molecule type" value="Genomic_DNA"/>
</dbReference>
<dbReference type="PROSITE" id="PS51782">
    <property type="entry name" value="LYSM"/>
    <property type="match status" value="6"/>
</dbReference>
<keyword evidence="2 6" id="KW-0732">Signal</keyword>
<evidence type="ECO:0000256" key="5">
    <source>
        <dbReference type="SAM" id="MobiDB-lite"/>
    </source>
</evidence>
<comment type="caution">
    <text evidence="8">The sequence shown here is derived from an EMBL/GenBank/DDBJ whole genome shotgun (WGS) entry which is preliminary data.</text>
</comment>
<keyword evidence="1" id="KW-0147">Chitin-binding</keyword>
<evidence type="ECO:0000256" key="6">
    <source>
        <dbReference type="SAM" id="SignalP"/>
    </source>
</evidence>
<name>A0A161YFV5_9PEZI</name>
<dbReference type="AlphaFoldDB" id="A0A161YFV5"/>
<protein>
    <submittedName>
        <fullName evidence="8">LysM domain-containing protein</fullName>
    </submittedName>
</protein>
<feature type="signal peptide" evidence="6">
    <location>
        <begin position="1"/>
        <end position="19"/>
    </location>
</feature>
<feature type="domain" description="LysM" evidence="7">
    <location>
        <begin position="40"/>
        <end position="85"/>
    </location>
</feature>
<dbReference type="Proteomes" id="UP000076552">
    <property type="component" value="Unassembled WGS sequence"/>
</dbReference>
<dbReference type="SUPFAM" id="SSF54106">
    <property type="entry name" value="LysM domain"/>
    <property type="match status" value="5"/>
</dbReference>
<dbReference type="Pfam" id="PF01476">
    <property type="entry name" value="LysM"/>
    <property type="match status" value="5"/>
</dbReference>
<keyword evidence="9" id="KW-1185">Reference proteome</keyword>
<evidence type="ECO:0000313" key="8">
    <source>
        <dbReference type="EMBL" id="KZL71497.1"/>
    </source>
</evidence>
<dbReference type="InterPro" id="IPR052210">
    <property type="entry name" value="LysM1-like"/>
</dbReference>
<evidence type="ECO:0000259" key="7">
    <source>
        <dbReference type="PROSITE" id="PS51782"/>
    </source>
</evidence>
<feature type="domain" description="LysM" evidence="7">
    <location>
        <begin position="476"/>
        <end position="522"/>
    </location>
</feature>
<evidence type="ECO:0000256" key="4">
    <source>
        <dbReference type="ARBA" id="ARBA00044955"/>
    </source>
</evidence>
<feature type="domain" description="LysM" evidence="7">
    <location>
        <begin position="219"/>
        <end position="265"/>
    </location>
</feature>
<dbReference type="GO" id="GO:0008061">
    <property type="term" value="F:chitin binding"/>
    <property type="evidence" value="ECO:0007669"/>
    <property type="project" value="UniProtKB-KW"/>
</dbReference>
<sequence>MRLVPVLALVAQLSWSVIAQSWDVEPPSTADPNTPADCTWWHIAEASDTCDAIAGTYALEISDLISYNPSLAASCALVAGNSYCIERNWGIPPEIPVTTTTSPVSTPTSNPGNGVVTPTPIQDGMTKSCNKFYLVKSGDGCANIASANGVPLADFYSWNPAVGDTCGGLWANVYVCVGIIGGGGGGTGTTQPPATTTAPGNGISTPTPIQDGMTGSCNKFYFVKSGDGCATIASSNGIGLSDFYTWNPAVGSTCSGLWANVYVCVGVIGNSSPSTTTAPVSTTTAGNGVSTPTPIQEGMVSNCNRFTLVKSGDSCATIASSNGIPLSDFYKWNPAVGETCAGLWANVYVCVRVIGYTTPVTTTAPPPVTTTAPGNGISTPTPIQDGMVGNCNKFYKVKSGDGCAVIASSNGVALADFYKWNPAVGNTCASLWLDVYVCIGIVGSTPTTTVATTTRAGNGVATPTPIQAGMTTRCKTFHLVVGGDTCYDIAAKAGITLNNFYAWNPAVGTNCGSLWGQYYVCIAIL</sequence>
<evidence type="ECO:0000256" key="1">
    <source>
        <dbReference type="ARBA" id="ARBA00022669"/>
    </source>
</evidence>
<organism evidence="8 9">
    <name type="scientific">Colletotrichum tofieldiae</name>
    <dbReference type="NCBI Taxonomy" id="708197"/>
    <lineage>
        <taxon>Eukaryota</taxon>
        <taxon>Fungi</taxon>
        <taxon>Dikarya</taxon>
        <taxon>Ascomycota</taxon>
        <taxon>Pezizomycotina</taxon>
        <taxon>Sordariomycetes</taxon>
        <taxon>Hypocreomycetidae</taxon>
        <taxon>Glomerellales</taxon>
        <taxon>Glomerellaceae</taxon>
        <taxon>Colletotrichum</taxon>
        <taxon>Colletotrichum spaethianum species complex</taxon>
    </lineage>
</organism>
<dbReference type="SMART" id="SM00257">
    <property type="entry name" value="LysM"/>
    <property type="match status" value="6"/>
</dbReference>
<dbReference type="STRING" id="708197.A0A161YFV5"/>
<dbReference type="PANTHER" id="PTHR34997:SF2">
    <property type="entry name" value="LYSM DOMAIN-CONTAINING PROTEIN-RELATED"/>
    <property type="match status" value="1"/>
</dbReference>
<dbReference type="Gene3D" id="3.10.350.10">
    <property type="entry name" value="LysM domain"/>
    <property type="match status" value="6"/>
</dbReference>
<comment type="similarity">
    <text evidence="4">Belongs to the secreted LysM effector family.</text>
</comment>
<feature type="chain" id="PRO_5007829759" evidence="6">
    <location>
        <begin position="20"/>
        <end position="525"/>
    </location>
</feature>
<evidence type="ECO:0000256" key="3">
    <source>
        <dbReference type="ARBA" id="ARBA00023026"/>
    </source>
</evidence>
<dbReference type="PANTHER" id="PTHR34997">
    <property type="entry name" value="AM15"/>
    <property type="match status" value="1"/>
</dbReference>
<feature type="region of interest" description="Disordered" evidence="5">
    <location>
        <begin position="273"/>
        <end position="293"/>
    </location>
</feature>
<evidence type="ECO:0000256" key="2">
    <source>
        <dbReference type="ARBA" id="ARBA00022729"/>
    </source>
</evidence>
<dbReference type="CDD" id="cd00118">
    <property type="entry name" value="LysM"/>
    <property type="match status" value="6"/>
</dbReference>